<accession>A0A1B9I3V5</accession>
<dbReference type="Pfam" id="PF00875">
    <property type="entry name" value="DNA_photolyase"/>
    <property type="match status" value="1"/>
</dbReference>
<dbReference type="EMBL" id="KI894010">
    <property type="protein sequence ID" value="OCF50203.1"/>
    <property type="molecule type" value="Genomic_DNA"/>
</dbReference>
<dbReference type="InterPro" id="IPR014133">
    <property type="entry name" value="Cry_DASH"/>
</dbReference>
<comment type="cofactor">
    <cofactor evidence="5 6">
        <name>FAD</name>
        <dbReference type="ChEBI" id="CHEBI:57692"/>
    </cofactor>
    <text evidence="5 6">Binds 1 FAD per subunit.</text>
</comment>
<feature type="binding site" evidence="5">
    <location>
        <position position="340"/>
    </location>
    <ligand>
        <name>FAD</name>
        <dbReference type="ChEBI" id="CHEBI:57692"/>
    </ligand>
</feature>
<name>A0A1B9I3V5_9TREE</name>
<dbReference type="GO" id="GO:0003904">
    <property type="term" value="F:deoxyribodipyrimidine photo-lyase activity"/>
    <property type="evidence" value="ECO:0007669"/>
    <property type="project" value="TreeGrafter"/>
</dbReference>
<evidence type="ECO:0000313" key="11">
    <source>
        <dbReference type="Proteomes" id="UP000094020"/>
    </source>
</evidence>
<evidence type="ECO:0000256" key="4">
    <source>
        <dbReference type="ARBA" id="ARBA00022991"/>
    </source>
</evidence>
<dbReference type="InterPro" id="IPR002081">
    <property type="entry name" value="Cryptochrome/DNA_photolyase_1"/>
</dbReference>
<dbReference type="GO" id="GO:0000719">
    <property type="term" value="P:photoreactive repair"/>
    <property type="evidence" value="ECO:0007669"/>
    <property type="project" value="TreeGrafter"/>
</dbReference>
<dbReference type="InterPro" id="IPR036134">
    <property type="entry name" value="Crypto/Photolyase_FAD-like_sf"/>
</dbReference>
<dbReference type="Pfam" id="PF03441">
    <property type="entry name" value="FAD_binding_7"/>
    <property type="match status" value="1"/>
</dbReference>
<evidence type="ECO:0000313" key="9">
    <source>
        <dbReference type="EMBL" id="OCF50203.1"/>
    </source>
</evidence>
<evidence type="ECO:0000313" key="10">
    <source>
        <dbReference type="EMBL" id="WWC71617.1"/>
    </source>
</evidence>
<dbReference type="SUPFAM" id="SSF48173">
    <property type="entry name" value="Cryptochrome/photolyase FAD-binding domain"/>
    <property type="match status" value="1"/>
</dbReference>
<dbReference type="PRINTS" id="PR00147">
    <property type="entry name" value="DNAPHOTLYASE"/>
</dbReference>
<comment type="cofactor">
    <cofactor evidence="6">
        <name>(6R)-5,10-methylene-5,6,7,8-tetrahydrofolate</name>
        <dbReference type="ChEBI" id="CHEBI:15636"/>
    </cofactor>
    <text evidence="6">Binds 1 5,10-methenyltetrahydrofolate (MTHF) per subunit.</text>
</comment>
<dbReference type="InterPro" id="IPR006050">
    <property type="entry name" value="DNA_photolyase_N"/>
</dbReference>
<dbReference type="SUPFAM" id="SSF52425">
    <property type="entry name" value="Cryptochrome/photolyase, N-terminal domain"/>
    <property type="match status" value="1"/>
</dbReference>
<evidence type="ECO:0000256" key="2">
    <source>
        <dbReference type="ARBA" id="ARBA00022630"/>
    </source>
</evidence>
<dbReference type="AlphaFoldDB" id="A0A1B9I3V5"/>
<feature type="compositionally biased region" description="Basic residues" evidence="7">
    <location>
        <begin position="621"/>
        <end position="632"/>
    </location>
</feature>
<dbReference type="PANTHER" id="PTHR11455:SF22">
    <property type="entry name" value="CRYPTOCHROME DASH"/>
    <property type="match status" value="1"/>
</dbReference>
<dbReference type="Gene3D" id="3.40.50.620">
    <property type="entry name" value="HUPs"/>
    <property type="match status" value="1"/>
</dbReference>
<keyword evidence="2 5" id="KW-0285">Flavoprotein</keyword>
<keyword evidence="3 5" id="KW-0274">FAD</keyword>
<dbReference type="Proteomes" id="UP000094020">
    <property type="component" value="Chromosome 7"/>
</dbReference>
<sequence>MNTFIHYHTLDLRIHDSPSLHKSHQPNNKSTHFLPIYIFDSRQLDLSEFSNTPKTPAPNSTENISNQIDDVKFEPNQTRCSPKSRLGNFHRTSPFRLKFLIEAIYSLKESYKQSGGNMLIAYGLPEKIIPKLIKHLQNKDGKIEGLFAQREYTLEEISNYRRISSIIEKQNLGIKLEFNDSKTFIEPKELPFNPIEDTPDIYTEFRKKVEGLGIGLDEMIKQPLKTSEFDNDKIRVKIGNEQLKPFPELNEINLNEGEGGFLTSESMDEVYQKLVKPLLDNPPIGGWSSTSIPKDTIPKLHPESAIPFEGSEMSALKRVDDYIGISREDRWEGGHKAKHYKETRNGLLGEGFSTKFSVWLSLGSVSPKEIGWRVGGLLEKEGRDKEVWKNVYWILFELLWRDYFQYTVLKTSLANTSSKTKEELHPNSSLFNPDGFSSQISTYPKDLRPNPAEWHQANLNNKDDPARRWCEGRTGVPFIDANMRELIQTGWMSNRGRQNVASFLTKDLYCDWRIGAEFFEMHLVDYDTCSNWGNWQYQAGVGNDPRSSRQFNPIKQANDYDENNEFVKIWIPELKDLPKEYIQTPWLFNDQSKFQGYPFKPIIELSSWKKHYPNQPSTRNRYGKNGKNKAKFNGKGPKNGNKKQNESI</sequence>
<dbReference type="PROSITE" id="PS51645">
    <property type="entry name" value="PHR_CRY_ALPHA_BETA"/>
    <property type="match status" value="1"/>
</dbReference>
<dbReference type="OrthoDB" id="435881at2759"/>
<keyword evidence="11" id="KW-1185">Reference proteome</keyword>
<dbReference type="InterPro" id="IPR014729">
    <property type="entry name" value="Rossmann-like_a/b/a_fold"/>
</dbReference>
<comment type="function">
    <text evidence="6">May have a photoreceptor function.</text>
</comment>
<dbReference type="InterPro" id="IPR005101">
    <property type="entry name" value="Cryptochr/Photolyase_FAD-bd"/>
</dbReference>
<dbReference type="GeneID" id="30171891"/>
<dbReference type="GO" id="GO:0071949">
    <property type="term" value="F:FAD binding"/>
    <property type="evidence" value="ECO:0007669"/>
    <property type="project" value="TreeGrafter"/>
</dbReference>
<evidence type="ECO:0000256" key="3">
    <source>
        <dbReference type="ARBA" id="ARBA00022827"/>
    </source>
</evidence>
<dbReference type="InterPro" id="IPR036155">
    <property type="entry name" value="Crypto/Photolyase_N_sf"/>
</dbReference>
<proteinExistence type="inferred from homology"/>
<feature type="binding site" evidence="5">
    <location>
        <begin position="353"/>
        <end position="357"/>
    </location>
    <ligand>
        <name>FAD</name>
        <dbReference type="ChEBI" id="CHEBI:57692"/>
    </ligand>
</feature>
<evidence type="ECO:0000256" key="1">
    <source>
        <dbReference type="ARBA" id="ARBA00005862"/>
    </source>
</evidence>
<comment type="similarity">
    <text evidence="1 6">Belongs to the DNA photolyase class-1 family.</text>
</comment>
<reference evidence="10" key="4">
    <citation type="submission" date="2024-02" db="EMBL/GenBank/DDBJ databases">
        <title>Comparative genomics of Cryptococcus and Kwoniella reveals pathogenesis evolution and contrasting modes of karyotype evolution via chromosome fusion or intercentromeric recombination.</title>
        <authorList>
            <person name="Coelho M.A."/>
            <person name="David-Palma M."/>
            <person name="Shea T."/>
            <person name="Bowers K."/>
            <person name="McGinley-Smith S."/>
            <person name="Mohammad A.W."/>
            <person name="Gnirke A."/>
            <person name="Yurkov A.M."/>
            <person name="Nowrousian M."/>
            <person name="Sun S."/>
            <person name="Cuomo C.A."/>
            <person name="Heitman J."/>
        </authorList>
    </citation>
    <scope>NUCLEOTIDE SEQUENCE</scope>
    <source>
        <strain evidence="10">CBS 10737</strain>
    </source>
</reference>
<gene>
    <name evidence="9" type="ORF">I206_03522</name>
    <name evidence="10" type="ORF">I206_105575</name>
</gene>
<feature type="binding site" evidence="5">
    <location>
        <begin position="525"/>
        <end position="527"/>
    </location>
    <ligand>
        <name>FAD</name>
        <dbReference type="ChEBI" id="CHEBI:57692"/>
    </ligand>
</feature>
<dbReference type="PANTHER" id="PTHR11455">
    <property type="entry name" value="CRYPTOCHROME"/>
    <property type="match status" value="1"/>
</dbReference>
<dbReference type="RefSeq" id="XP_019011422.1">
    <property type="nucleotide sequence ID" value="XM_019155268.1"/>
</dbReference>
<organism evidence="9">
    <name type="scientific">Kwoniella pini CBS 10737</name>
    <dbReference type="NCBI Taxonomy" id="1296096"/>
    <lineage>
        <taxon>Eukaryota</taxon>
        <taxon>Fungi</taxon>
        <taxon>Dikarya</taxon>
        <taxon>Basidiomycota</taxon>
        <taxon>Agaricomycotina</taxon>
        <taxon>Tremellomycetes</taxon>
        <taxon>Tremellales</taxon>
        <taxon>Cryptococcaceae</taxon>
        <taxon>Kwoniella</taxon>
    </lineage>
</organism>
<reference evidence="9" key="1">
    <citation type="submission" date="2013-07" db="EMBL/GenBank/DDBJ databases">
        <title>The Genome Sequence of Cryptococcus pinus CBS10737.</title>
        <authorList>
            <consortium name="The Broad Institute Genome Sequencing Platform"/>
            <person name="Cuomo C."/>
            <person name="Litvintseva A."/>
            <person name="Chen Y."/>
            <person name="Heitman J."/>
            <person name="Sun S."/>
            <person name="Springer D."/>
            <person name="Dromer F."/>
            <person name="Young S.K."/>
            <person name="Zeng Q."/>
            <person name="Gargeya S."/>
            <person name="Fitzgerald M."/>
            <person name="Abouelleil A."/>
            <person name="Alvarado L."/>
            <person name="Berlin A.M."/>
            <person name="Chapman S.B."/>
            <person name="Dewar J."/>
            <person name="Goldberg J."/>
            <person name="Griggs A."/>
            <person name="Gujja S."/>
            <person name="Hansen M."/>
            <person name="Howarth C."/>
            <person name="Imamovic A."/>
            <person name="Larimer J."/>
            <person name="McCowan C."/>
            <person name="Murphy C."/>
            <person name="Pearson M."/>
            <person name="Priest M."/>
            <person name="Roberts A."/>
            <person name="Saif S."/>
            <person name="Shea T."/>
            <person name="Sykes S."/>
            <person name="Wortman J."/>
            <person name="Nusbaum C."/>
            <person name="Birren B."/>
        </authorList>
    </citation>
    <scope>NUCLEOTIDE SEQUENCE [LARGE SCALE GENOMIC DNA]</scope>
    <source>
        <strain evidence="9">CBS 10737</strain>
    </source>
</reference>
<dbReference type="STRING" id="1296096.A0A1B9I3V5"/>
<reference evidence="10" key="2">
    <citation type="submission" date="2013-07" db="EMBL/GenBank/DDBJ databases">
        <authorList>
            <consortium name="The Broad Institute Genome Sequencing Platform"/>
            <person name="Cuomo C."/>
            <person name="Litvintseva A."/>
            <person name="Chen Y."/>
            <person name="Heitman J."/>
            <person name="Sun S."/>
            <person name="Springer D."/>
            <person name="Dromer F."/>
            <person name="Young S.K."/>
            <person name="Zeng Q."/>
            <person name="Gargeya S."/>
            <person name="Fitzgerald M."/>
            <person name="Abouelleil A."/>
            <person name="Alvarado L."/>
            <person name="Berlin A.M."/>
            <person name="Chapman S.B."/>
            <person name="Dewar J."/>
            <person name="Goldberg J."/>
            <person name="Griggs A."/>
            <person name="Gujja S."/>
            <person name="Hansen M."/>
            <person name="Howarth C."/>
            <person name="Imamovic A."/>
            <person name="Larimer J."/>
            <person name="McCowan C."/>
            <person name="Murphy C."/>
            <person name="Pearson M."/>
            <person name="Priest M."/>
            <person name="Roberts A."/>
            <person name="Saif S."/>
            <person name="Shea T."/>
            <person name="Sykes S."/>
            <person name="Wortman J."/>
            <person name="Nusbaum C."/>
            <person name="Birren B."/>
        </authorList>
    </citation>
    <scope>NUCLEOTIDE SEQUENCE</scope>
    <source>
        <strain evidence="10">CBS 10737</strain>
    </source>
</reference>
<dbReference type="GO" id="GO:0003684">
    <property type="term" value="F:damaged DNA binding"/>
    <property type="evidence" value="ECO:0007669"/>
    <property type="project" value="TreeGrafter"/>
</dbReference>
<dbReference type="Gene3D" id="1.25.40.80">
    <property type="match status" value="1"/>
</dbReference>
<evidence type="ECO:0000256" key="7">
    <source>
        <dbReference type="SAM" id="MobiDB-lite"/>
    </source>
</evidence>
<feature type="region of interest" description="Disordered" evidence="7">
    <location>
        <begin position="610"/>
        <end position="648"/>
    </location>
</feature>
<dbReference type="KEGG" id="kpin:30171891"/>
<feature type="domain" description="Photolyase/cryptochrome alpha/beta" evidence="8">
    <location>
        <begin position="2"/>
        <end position="184"/>
    </location>
</feature>
<protein>
    <recommendedName>
        <fullName evidence="6">Cryptochrome DASH</fullName>
    </recommendedName>
</protein>
<evidence type="ECO:0000259" key="8">
    <source>
        <dbReference type="PROSITE" id="PS51645"/>
    </source>
</evidence>
<evidence type="ECO:0000256" key="6">
    <source>
        <dbReference type="RuleBase" id="RU367151"/>
    </source>
</evidence>
<evidence type="ECO:0000256" key="5">
    <source>
        <dbReference type="PIRSR" id="PIRSR602081-1"/>
    </source>
</evidence>
<dbReference type="NCBIfam" id="TIGR02765">
    <property type="entry name" value="crypto_DASH"/>
    <property type="match status" value="1"/>
</dbReference>
<dbReference type="Gene3D" id="1.10.579.10">
    <property type="entry name" value="DNA Cyclobutane Dipyrimidine Photolyase, subunit A, domain 3"/>
    <property type="match status" value="1"/>
</dbReference>
<reference evidence="9" key="3">
    <citation type="submission" date="2016-07" db="EMBL/GenBank/DDBJ databases">
        <title>Evolution of pathogenesis and genome organization in the Tremellales.</title>
        <authorList>
            <person name="Cuomo C."/>
            <person name="Litvintseva A."/>
            <person name="Heitman J."/>
            <person name="Chen Y."/>
            <person name="Sun S."/>
            <person name="Springer D."/>
            <person name="Dromer F."/>
            <person name="Young S."/>
            <person name="Zeng Q."/>
            <person name="Chapman S."/>
            <person name="Gujja S."/>
            <person name="Saif S."/>
            <person name="Birren B."/>
        </authorList>
    </citation>
    <scope>NUCLEOTIDE SEQUENCE</scope>
    <source>
        <strain evidence="9">CBS 10737</strain>
    </source>
</reference>
<dbReference type="EMBL" id="CP144525">
    <property type="protein sequence ID" value="WWC71617.1"/>
    <property type="molecule type" value="Genomic_DNA"/>
</dbReference>
<keyword evidence="4 6" id="KW-0157">Chromophore</keyword>